<keyword evidence="5" id="KW-0233">DNA recombination</keyword>
<sequence>MNDPMALLSRHIDFTGIARAVDAKLGLGAKAKGGRPAWPAEGMMRVLLLQQLYKFFRRCAGGPVADRRSFMRFIGLENSGKVPDAKTTWVWRERLKERAAMGDSSAAIGGQLARAGDIAGGGQVIDASIVSAPIQRDTREENERLKQGEVPQDWSDARRTQKDVDARWTSRHGKSFYGDKPHANTNRRWGLVRVHEVSGANVHDSQHFEDLIEEANTARGIRADSAHAHKERDARLKAAGDRVDIHQQGVGGKSLSEARQRRNHRIAKDRAFVEHALARLAQQGGKCLRTMGLARAKGAIGLKVASHNLMRLARLQEAGAMPA</sequence>
<evidence type="ECO:0000256" key="1">
    <source>
        <dbReference type="ARBA" id="ARBA00003544"/>
    </source>
</evidence>
<dbReference type="InterPro" id="IPR008490">
    <property type="entry name" value="Transposase_InsH_N"/>
</dbReference>
<evidence type="ECO:0000313" key="9">
    <source>
        <dbReference type="EMBL" id="PPT90735.1"/>
    </source>
</evidence>
<dbReference type="Pfam" id="PF05598">
    <property type="entry name" value="DUF772"/>
    <property type="match status" value="1"/>
</dbReference>
<accession>A0A2S6ZEN1</accession>
<feature type="domain" description="Transposase InsH N-terminal" evidence="8">
    <location>
        <begin position="2"/>
        <end position="94"/>
    </location>
</feature>
<evidence type="ECO:0000259" key="8">
    <source>
        <dbReference type="Pfam" id="PF05598"/>
    </source>
</evidence>
<dbReference type="GO" id="GO:0003677">
    <property type="term" value="F:DNA binding"/>
    <property type="evidence" value="ECO:0007669"/>
    <property type="project" value="UniProtKB-KW"/>
</dbReference>
<comment type="caution">
    <text evidence="9">The sequence shown here is derived from an EMBL/GenBank/DDBJ whole genome shotgun (WGS) entry which is preliminary data.</text>
</comment>
<feature type="domain" description="Transposase IS4-like" evidence="7">
    <location>
        <begin position="153"/>
        <end position="309"/>
    </location>
</feature>
<protein>
    <submittedName>
        <fullName evidence="9">IS5/IS1182 family transposase</fullName>
    </submittedName>
</protein>
<dbReference type="OrthoDB" id="9774608at2"/>
<dbReference type="EMBL" id="MIGX01000047">
    <property type="protein sequence ID" value="PPT90735.1"/>
    <property type="molecule type" value="Genomic_DNA"/>
</dbReference>
<dbReference type="PANTHER" id="PTHR35604">
    <property type="entry name" value="TRANSPOSASE INSH FOR INSERTION SEQUENCE ELEMENT IS5A-RELATED"/>
    <property type="match status" value="1"/>
</dbReference>
<feature type="compositionally biased region" description="Basic and acidic residues" evidence="6">
    <location>
        <begin position="155"/>
        <end position="166"/>
    </location>
</feature>
<proteinExistence type="inferred from homology"/>
<keyword evidence="3" id="KW-0815">Transposition</keyword>
<comment type="similarity">
    <text evidence="2">Belongs to the transposase 11 family.</text>
</comment>
<dbReference type="InterPro" id="IPR002559">
    <property type="entry name" value="Transposase_11"/>
</dbReference>
<dbReference type="AlphaFoldDB" id="A0A2S6ZEN1"/>
<keyword evidence="4" id="KW-0238">DNA-binding</keyword>
<dbReference type="GO" id="GO:0004803">
    <property type="term" value="F:transposase activity"/>
    <property type="evidence" value="ECO:0007669"/>
    <property type="project" value="InterPro"/>
</dbReference>
<dbReference type="NCBIfam" id="NF033581">
    <property type="entry name" value="transpos_IS5_4"/>
    <property type="match status" value="1"/>
</dbReference>
<evidence type="ECO:0000256" key="4">
    <source>
        <dbReference type="ARBA" id="ARBA00023125"/>
    </source>
</evidence>
<dbReference type="InterPro" id="IPR047959">
    <property type="entry name" value="Transpos_IS5"/>
</dbReference>
<dbReference type="Pfam" id="PF01609">
    <property type="entry name" value="DDE_Tnp_1"/>
    <property type="match status" value="1"/>
</dbReference>
<evidence type="ECO:0000256" key="6">
    <source>
        <dbReference type="SAM" id="MobiDB-lite"/>
    </source>
</evidence>
<dbReference type="PANTHER" id="PTHR35604:SF2">
    <property type="entry name" value="TRANSPOSASE INSH FOR INSERTION SEQUENCE ELEMENT IS5A-RELATED"/>
    <property type="match status" value="1"/>
</dbReference>
<dbReference type="GO" id="GO:0006313">
    <property type="term" value="P:DNA transposition"/>
    <property type="evidence" value="ECO:0007669"/>
    <property type="project" value="InterPro"/>
</dbReference>
<feature type="compositionally biased region" description="Basic and acidic residues" evidence="6">
    <location>
        <begin position="138"/>
        <end position="147"/>
    </location>
</feature>
<gene>
    <name evidence="9" type="ORF">XthCFBP4691_11040</name>
</gene>
<evidence type="ECO:0000256" key="3">
    <source>
        <dbReference type="ARBA" id="ARBA00022578"/>
    </source>
</evidence>
<keyword evidence="10" id="KW-1185">Reference proteome</keyword>
<feature type="region of interest" description="Disordered" evidence="6">
    <location>
        <begin position="138"/>
        <end position="166"/>
    </location>
</feature>
<comment type="function">
    <text evidence="1">Involved in the transposition of the insertion sequence IS5.</text>
</comment>
<organism evidence="9 10">
    <name type="scientific">Xanthomonas theicola</name>
    <dbReference type="NCBI Taxonomy" id="56464"/>
    <lineage>
        <taxon>Bacteria</taxon>
        <taxon>Pseudomonadati</taxon>
        <taxon>Pseudomonadota</taxon>
        <taxon>Gammaproteobacteria</taxon>
        <taxon>Lysobacterales</taxon>
        <taxon>Lysobacteraceae</taxon>
        <taxon>Xanthomonas</taxon>
    </lineage>
</organism>
<evidence type="ECO:0000259" key="7">
    <source>
        <dbReference type="Pfam" id="PF01609"/>
    </source>
</evidence>
<name>A0A2S6ZEN1_9XANT</name>
<reference evidence="9 10" key="1">
    <citation type="submission" date="2016-08" db="EMBL/GenBank/DDBJ databases">
        <title>Evolution of the type three secretion system and type three effector repertoires in Xanthomonas.</title>
        <authorList>
            <person name="Merda D."/>
            <person name="Briand M."/>
            <person name="Bosis E."/>
            <person name="Rousseau C."/>
            <person name="Portier P."/>
            <person name="Jacques M.-A."/>
            <person name="Fischer-Le Saux M."/>
        </authorList>
    </citation>
    <scope>NUCLEOTIDE SEQUENCE [LARGE SCALE GENOMIC DNA]</scope>
    <source>
        <strain evidence="9 10">CFBP 4691</strain>
    </source>
</reference>
<evidence type="ECO:0000256" key="2">
    <source>
        <dbReference type="ARBA" id="ARBA00010075"/>
    </source>
</evidence>
<dbReference type="Proteomes" id="UP000239898">
    <property type="component" value="Unassembled WGS sequence"/>
</dbReference>
<evidence type="ECO:0000256" key="5">
    <source>
        <dbReference type="ARBA" id="ARBA00023172"/>
    </source>
</evidence>
<evidence type="ECO:0000313" key="10">
    <source>
        <dbReference type="Proteomes" id="UP000239898"/>
    </source>
</evidence>